<proteinExistence type="predicted"/>
<evidence type="ECO:0000313" key="2">
    <source>
        <dbReference type="Proteomes" id="UP000028725"/>
    </source>
</evidence>
<dbReference type="EMBL" id="JMCB01000020">
    <property type="protein sequence ID" value="KFE62638.1"/>
    <property type="molecule type" value="Genomic_DNA"/>
</dbReference>
<sequence>MMRSTTASVIAALLLGCGGSNVYKEPEGPIPFEPTRPDVGSPGTVTPYTGSDPVVLEAQMKLPTGVDLQRKVILRTCGPTNGVCHNQKEYPDLHTTGTFADAINAPCNLQPGTYESVYDRCERVGDSFNFGDKSFPAMELGWYEVIVGAFVEYEDDDIPPVDAAGLHLHFKDPVPLDRSRATWGTGTFLRKFVNAQGQVENLSFANYNTRWWVLEDGRHLYGEVHDYQAEDVEELQKVGIIQGDWNRNGHFGARENKGVPLLNPGKPEESYLVARLRGHMQGEPIPGTRMPLANQPPSVTDMLALMCWLEGLDSNATSWNLASPINYAGCSYSANPQALNLVGAGVTWRERVWPILKSSCGGCHGGTNPQAGLDLLSDGAWTRLRGVSTQNSTLKYIDAGRPEKSYLWLKLAGDGSTIGSRMPLDPLGSGSRSLPADQLDSIQTWILAGALEDG</sequence>
<dbReference type="STRING" id="394096.DB31_3752"/>
<comment type="caution">
    <text evidence="1">The sequence shown here is derived from an EMBL/GenBank/DDBJ whole genome shotgun (WGS) entry which is preliminary data.</text>
</comment>
<dbReference type="RefSeq" id="WP_240487072.1">
    <property type="nucleotide sequence ID" value="NZ_JMCB01000020.1"/>
</dbReference>
<gene>
    <name evidence="1" type="ORF">DB31_3752</name>
</gene>
<reference evidence="1 2" key="1">
    <citation type="submission" date="2014-04" db="EMBL/GenBank/DDBJ databases">
        <title>Genome assembly of Hyalangium minutum DSM 14724.</title>
        <authorList>
            <person name="Sharma G."/>
            <person name="Subramanian S."/>
        </authorList>
    </citation>
    <scope>NUCLEOTIDE SEQUENCE [LARGE SCALE GENOMIC DNA]</scope>
    <source>
        <strain evidence="1 2">DSM 14724</strain>
    </source>
</reference>
<accession>A0A085W4M5</accession>
<protein>
    <submittedName>
        <fullName evidence="1">Uncharacterized protein</fullName>
    </submittedName>
</protein>
<name>A0A085W4M5_9BACT</name>
<dbReference type="PROSITE" id="PS51257">
    <property type="entry name" value="PROKAR_LIPOPROTEIN"/>
    <property type="match status" value="1"/>
</dbReference>
<keyword evidence="2" id="KW-1185">Reference proteome</keyword>
<organism evidence="1 2">
    <name type="scientific">Hyalangium minutum</name>
    <dbReference type="NCBI Taxonomy" id="394096"/>
    <lineage>
        <taxon>Bacteria</taxon>
        <taxon>Pseudomonadati</taxon>
        <taxon>Myxococcota</taxon>
        <taxon>Myxococcia</taxon>
        <taxon>Myxococcales</taxon>
        <taxon>Cystobacterineae</taxon>
        <taxon>Archangiaceae</taxon>
        <taxon>Hyalangium</taxon>
    </lineage>
</organism>
<dbReference type="Proteomes" id="UP000028725">
    <property type="component" value="Unassembled WGS sequence"/>
</dbReference>
<dbReference type="AlphaFoldDB" id="A0A085W4M5"/>
<evidence type="ECO:0000313" key="1">
    <source>
        <dbReference type="EMBL" id="KFE62638.1"/>
    </source>
</evidence>